<reference evidence="1 2" key="1">
    <citation type="submission" date="2023-03" db="EMBL/GenBank/DDBJ databases">
        <title>Bacillus Genome Sequencing.</title>
        <authorList>
            <person name="Dunlap C."/>
        </authorList>
    </citation>
    <scope>NUCLEOTIDE SEQUENCE [LARGE SCALE GENOMIC DNA]</scope>
    <source>
        <strain evidence="1 2">B-41290</strain>
    </source>
</reference>
<dbReference type="RefSeq" id="WP_367406971.1">
    <property type="nucleotide sequence ID" value="NZ_JARNBH010000012.1"/>
</dbReference>
<dbReference type="AlphaFoldDB" id="A0AAW9NEL4"/>
<dbReference type="Proteomes" id="UP001307168">
    <property type="component" value="Unassembled WGS sequence"/>
</dbReference>
<evidence type="ECO:0000313" key="1">
    <source>
        <dbReference type="EMBL" id="MEC0273897.1"/>
    </source>
</evidence>
<keyword evidence="2" id="KW-1185">Reference proteome</keyword>
<dbReference type="EMBL" id="JARNBH010000012">
    <property type="protein sequence ID" value="MEC0273897.1"/>
    <property type="molecule type" value="Genomic_DNA"/>
</dbReference>
<protein>
    <submittedName>
        <fullName evidence="1">Uncharacterized protein</fullName>
    </submittedName>
</protein>
<comment type="caution">
    <text evidence="1">The sequence shown here is derived from an EMBL/GenBank/DDBJ whole genome shotgun (WGS) entry which is preliminary data.</text>
</comment>
<accession>A0AAW9NEL4</accession>
<proteinExistence type="predicted"/>
<sequence length="65" mass="7706">MKFETIVYINSKETKEAPYFNVKIKLGEEAVLLAISEKEHPKQFKQLEKFWFINNPPKLYEEGNS</sequence>
<organism evidence="1 2">
    <name type="scientific">Peribacillus castrilensis</name>
    <dbReference type="NCBI Taxonomy" id="2897690"/>
    <lineage>
        <taxon>Bacteria</taxon>
        <taxon>Bacillati</taxon>
        <taxon>Bacillota</taxon>
        <taxon>Bacilli</taxon>
        <taxon>Bacillales</taxon>
        <taxon>Bacillaceae</taxon>
        <taxon>Peribacillus</taxon>
    </lineage>
</organism>
<gene>
    <name evidence="1" type="ORF">P4706_12640</name>
</gene>
<name>A0AAW9NEL4_9BACI</name>
<evidence type="ECO:0000313" key="2">
    <source>
        <dbReference type="Proteomes" id="UP001307168"/>
    </source>
</evidence>